<gene>
    <name evidence="3" type="ORF">MPRG_53660</name>
</gene>
<sequence length="132" mass="14044">MCGTELLTEARFCHGCGAPLAPTDSVAEYKQVTVLFADVVHSMDIATAVGPERMREIMAELVGRAAAVVQHYGGTVDKFTGDGIMAMFGAPAALEDHAVRACLTALDIQDEANRLGAEVQRRDAVNLQLRVG</sequence>
<dbReference type="EMBL" id="BLKX01000001">
    <property type="protein sequence ID" value="GFG82090.1"/>
    <property type="molecule type" value="Genomic_DNA"/>
</dbReference>
<dbReference type="PANTHER" id="PTHR43081:SF1">
    <property type="entry name" value="ADENYLATE CYCLASE, TERMINAL-DIFFERENTIATION SPECIFIC"/>
    <property type="match status" value="1"/>
</dbReference>
<dbReference type="Proteomes" id="UP000465240">
    <property type="component" value="Unassembled WGS sequence"/>
</dbReference>
<proteinExistence type="inferred from homology"/>
<dbReference type="SUPFAM" id="SSF55073">
    <property type="entry name" value="Nucleotide cyclase"/>
    <property type="match status" value="1"/>
</dbReference>
<comment type="caution">
    <text evidence="3">The sequence shown here is derived from an EMBL/GenBank/DDBJ whole genome shotgun (WGS) entry which is preliminary data.</text>
</comment>
<dbReference type="CDD" id="cd07302">
    <property type="entry name" value="CHD"/>
    <property type="match status" value="1"/>
</dbReference>
<evidence type="ECO:0000313" key="3">
    <source>
        <dbReference type="EMBL" id="GFG82090.1"/>
    </source>
</evidence>
<organism evidence="3 4">
    <name type="scientific">Mycobacterium paragordonae</name>
    <dbReference type="NCBI Taxonomy" id="1389713"/>
    <lineage>
        <taxon>Bacteria</taxon>
        <taxon>Bacillati</taxon>
        <taxon>Actinomycetota</taxon>
        <taxon>Actinomycetes</taxon>
        <taxon>Mycobacteriales</taxon>
        <taxon>Mycobacteriaceae</taxon>
        <taxon>Mycobacterium</taxon>
    </lineage>
</organism>
<dbReference type="Pfam" id="PF00211">
    <property type="entry name" value="Guanylate_cyc"/>
    <property type="match status" value="1"/>
</dbReference>
<feature type="domain" description="Guanylate cyclase" evidence="2">
    <location>
        <begin position="33"/>
        <end position="132"/>
    </location>
</feature>
<keyword evidence="4" id="KW-1185">Reference proteome</keyword>
<dbReference type="InterPro" id="IPR050697">
    <property type="entry name" value="Adenylyl/Guanylyl_Cyclase_3/4"/>
</dbReference>
<accession>A0ABQ1CC71</accession>
<dbReference type="PANTHER" id="PTHR43081">
    <property type="entry name" value="ADENYLATE CYCLASE, TERMINAL-DIFFERENTIATION SPECIFIC-RELATED"/>
    <property type="match status" value="1"/>
</dbReference>
<dbReference type="InterPro" id="IPR029787">
    <property type="entry name" value="Nucleotide_cyclase"/>
</dbReference>
<dbReference type="Gene3D" id="3.30.70.1230">
    <property type="entry name" value="Nucleotide cyclase"/>
    <property type="match status" value="1"/>
</dbReference>
<comment type="similarity">
    <text evidence="1">Belongs to the adenylyl cyclase class-3 family.</text>
</comment>
<dbReference type="PROSITE" id="PS50125">
    <property type="entry name" value="GUANYLATE_CYCLASE_2"/>
    <property type="match status" value="1"/>
</dbReference>
<evidence type="ECO:0000256" key="1">
    <source>
        <dbReference type="ARBA" id="ARBA00005381"/>
    </source>
</evidence>
<evidence type="ECO:0000259" key="2">
    <source>
        <dbReference type="PROSITE" id="PS50125"/>
    </source>
</evidence>
<dbReference type="InterPro" id="IPR001054">
    <property type="entry name" value="A/G_cyclase"/>
</dbReference>
<evidence type="ECO:0000313" key="4">
    <source>
        <dbReference type="Proteomes" id="UP000465240"/>
    </source>
</evidence>
<protein>
    <recommendedName>
        <fullName evidence="2">Guanylate cyclase domain-containing protein</fullName>
    </recommendedName>
</protein>
<reference evidence="3 4" key="1">
    <citation type="journal article" date="2019" name="Emerg. Microbes Infect.">
        <title>Comprehensive subspecies identification of 175 nontuberculous mycobacteria species based on 7547 genomic profiles.</title>
        <authorList>
            <person name="Matsumoto Y."/>
            <person name="Kinjo T."/>
            <person name="Motooka D."/>
            <person name="Nabeya D."/>
            <person name="Jung N."/>
            <person name="Uechi K."/>
            <person name="Horii T."/>
            <person name="Iida T."/>
            <person name="Fujita J."/>
            <person name="Nakamura S."/>
        </authorList>
    </citation>
    <scope>NUCLEOTIDE SEQUENCE [LARGE SCALE GENOMIC DNA]</scope>
    <source>
        <strain evidence="3 4">JCM 18565</strain>
    </source>
</reference>
<name>A0ABQ1CC71_9MYCO</name>